<dbReference type="Gene3D" id="1.25.10.10">
    <property type="entry name" value="Leucine-rich Repeat Variant"/>
    <property type="match status" value="1"/>
</dbReference>
<sequence length="405" mass="41927">MFEKLDDVPWSDLRHAYGPADDVPGQLRALRSDDADVRKKSLWNLFGNIFHQGTRYEASAHAVPFLLELVAEPSTPSRESLIELLVALAIGYDESYLPGGFPLADLRAAAAGGDALLRDGGWARLDVLDEADQNRLLARVELNAYEAVAAGVPLFVSLLSDPSPAVRRMSAYALGWLPISAALGGAAASTPLGGAAVSSALGAAAVSSALGGAVGDGDASVAATAALSLGLLGAAAEGALDDPRPVVRGAAAIALAKAHGRAAPRAVVDELLRLAGNGEATDVPYLDGDLAGYAARSLALVLPDDSDEALDVLLGRIPAVTGVEALPVVGEALRRVFPDGSTAAGTLFDDLTERQKRVVRVLADSPSTWLFLERAFGNFAWLIGSYGLPSDADKMRAYIDAATTP</sequence>
<dbReference type="RefSeq" id="WP_253241897.1">
    <property type="nucleotide sequence ID" value="NZ_JAMYJR010000040.1"/>
</dbReference>
<dbReference type="EMBL" id="JAMYJR010000040">
    <property type="protein sequence ID" value="MCO8275862.1"/>
    <property type="molecule type" value="Genomic_DNA"/>
</dbReference>
<protein>
    <submittedName>
        <fullName evidence="2">HEAT repeat domain-containing protein</fullName>
    </submittedName>
</protein>
<name>A0ABT1DYC4_9ACTN</name>
<dbReference type="InterPro" id="IPR016024">
    <property type="entry name" value="ARM-type_fold"/>
</dbReference>
<evidence type="ECO:0000256" key="1">
    <source>
        <dbReference type="ARBA" id="ARBA00022737"/>
    </source>
</evidence>
<dbReference type="Pfam" id="PF02985">
    <property type="entry name" value="HEAT"/>
    <property type="match status" value="1"/>
</dbReference>
<dbReference type="SUPFAM" id="SSF48371">
    <property type="entry name" value="ARM repeat"/>
    <property type="match status" value="1"/>
</dbReference>
<evidence type="ECO:0000313" key="2">
    <source>
        <dbReference type="EMBL" id="MCO8275862.1"/>
    </source>
</evidence>
<gene>
    <name evidence="2" type="ORF">M1L60_35315</name>
</gene>
<evidence type="ECO:0000313" key="3">
    <source>
        <dbReference type="Proteomes" id="UP001523369"/>
    </source>
</evidence>
<keyword evidence="1" id="KW-0677">Repeat</keyword>
<accession>A0ABT1DYC4</accession>
<dbReference type="Proteomes" id="UP001523369">
    <property type="component" value="Unassembled WGS sequence"/>
</dbReference>
<dbReference type="InterPro" id="IPR011989">
    <property type="entry name" value="ARM-like"/>
</dbReference>
<organism evidence="2 3">
    <name type="scientific">Paractinoplanes aksuensis</name>
    <dbReference type="NCBI Taxonomy" id="2939490"/>
    <lineage>
        <taxon>Bacteria</taxon>
        <taxon>Bacillati</taxon>
        <taxon>Actinomycetota</taxon>
        <taxon>Actinomycetes</taxon>
        <taxon>Micromonosporales</taxon>
        <taxon>Micromonosporaceae</taxon>
        <taxon>Paractinoplanes</taxon>
    </lineage>
</organism>
<keyword evidence="3" id="KW-1185">Reference proteome</keyword>
<dbReference type="InterPro" id="IPR000357">
    <property type="entry name" value="HEAT"/>
</dbReference>
<proteinExistence type="predicted"/>
<comment type="caution">
    <text evidence="2">The sequence shown here is derived from an EMBL/GenBank/DDBJ whole genome shotgun (WGS) entry which is preliminary data.</text>
</comment>
<reference evidence="2 3" key="1">
    <citation type="submission" date="2022-06" db="EMBL/GenBank/DDBJ databases">
        <title>New Species of the Genus Actinoplanes, ActinopZanes ferrugineus.</title>
        <authorList>
            <person name="Ding P."/>
        </authorList>
    </citation>
    <scope>NUCLEOTIDE SEQUENCE [LARGE SCALE GENOMIC DNA]</scope>
    <source>
        <strain evidence="2 3">TRM88003</strain>
    </source>
</reference>